<dbReference type="GO" id="GO:0005794">
    <property type="term" value="C:Golgi apparatus"/>
    <property type="evidence" value="ECO:0007669"/>
    <property type="project" value="TreeGrafter"/>
</dbReference>
<sequence length="523" mass="59215">MQHCNENLRDPSEGSISAPFFSQESTSLQQIFPKQQVGDLVSGVGLVNRDEFASTFDMGVPLDPSTPGNDHVVIFYSHDEAVPSRSTKTQTNESGVEFATQNCENLNIILTHASRKRQCVAFMGQYESFHIQKFMRLPPEDSDDSDKTDKLDMRYPLRLVSRGAQTNGRKSQKVPTIDQTRDHWQALVSYLGSLDTVLDQLRPVAQEVASNNDNNAVIVMVCNFGQSELLLNFVCNAHHKGLSDVLSNVLVFATDLETKDLAEGMGLSTFYNIDIFGSMPSNAARSYGDRNFMQMMAAKVYCVQLISMLGHDVLFSDVDVVWYQNPLPWFHDPRNPEADVYFQDDGNHALFYAPYSANTGFYYARNNIRTRYFFNSLLLAGDLIISTHSHQNALIALLNEHASMYGLKVKIWERNLEEFPGGYSFHRKKDFMKDVVQGKVSPIIFHMSWTKNKDNKIKFYEQMGEFYLLDGCQSVENAKIPGGASVSNCCATEPRFKCHYRDKPSKYPCKDSPPIDKNGKSFW</sequence>
<evidence type="ECO:0000313" key="2">
    <source>
        <dbReference type="EMBL" id="KAG7367535.1"/>
    </source>
</evidence>
<keyword evidence="3" id="KW-1185">Reference proteome</keyword>
<dbReference type="PANTHER" id="PTHR47032">
    <property type="entry name" value="UDP-D-XYLOSE:L-FUCOSE ALPHA-1,3-D-XYLOSYLTRANSFERASE-RELATED"/>
    <property type="match status" value="1"/>
</dbReference>
<evidence type="ECO:0000313" key="3">
    <source>
        <dbReference type="Proteomes" id="UP000693970"/>
    </source>
</evidence>
<gene>
    <name evidence="2" type="ORF">IV203_030206</name>
</gene>
<feature type="domain" description="Nucleotide-diphospho-sugar transferase" evidence="1">
    <location>
        <begin position="245"/>
        <end position="458"/>
    </location>
</feature>
<dbReference type="Proteomes" id="UP000693970">
    <property type="component" value="Unassembled WGS sequence"/>
</dbReference>
<reference evidence="2" key="1">
    <citation type="journal article" date="2021" name="Sci. Rep.">
        <title>Diploid genomic architecture of Nitzschia inconspicua, an elite biomass production diatom.</title>
        <authorList>
            <person name="Oliver A."/>
            <person name="Podell S."/>
            <person name="Pinowska A."/>
            <person name="Traller J.C."/>
            <person name="Smith S.R."/>
            <person name="McClure R."/>
            <person name="Beliaev A."/>
            <person name="Bohutskyi P."/>
            <person name="Hill E.A."/>
            <person name="Rabines A."/>
            <person name="Zheng H."/>
            <person name="Allen L.Z."/>
            <person name="Kuo A."/>
            <person name="Grigoriev I.V."/>
            <person name="Allen A.E."/>
            <person name="Hazlebeck D."/>
            <person name="Allen E.E."/>
        </authorList>
    </citation>
    <scope>NUCLEOTIDE SEQUENCE</scope>
    <source>
        <strain evidence="2">Hildebrandi</strain>
    </source>
</reference>
<organism evidence="2 3">
    <name type="scientific">Nitzschia inconspicua</name>
    <dbReference type="NCBI Taxonomy" id="303405"/>
    <lineage>
        <taxon>Eukaryota</taxon>
        <taxon>Sar</taxon>
        <taxon>Stramenopiles</taxon>
        <taxon>Ochrophyta</taxon>
        <taxon>Bacillariophyta</taxon>
        <taxon>Bacillariophyceae</taxon>
        <taxon>Bacillariophycidae</taxon>
        <taxon>Bacillariales</taxon>
        <taxon>Bacillariaceae</taxon>
        <taxon>Nitzschia</taxon>
    </lineage>
</organism>
<proteinExistence type="predicted"/>
<dbReference type="InterPro" id="IPR052636">
    <property type="entry name" value="UDP-D-xylose:L-fucose_XylT"/>
</dbReference>
<evidence type="ECO:0000259" key="1">
    <source>
        <dbReference type="Pfam" id="PF03407"/>
    </source>
</evidence>
<dbReference type="GO" id="GO:0016757">
    <property type="term" value="F:glycosyltransferase activity"/>
    <property type="evidence" value="ECO:0007669"/>
    <property type="project" value="TreeGrafter"/>
</dbReference>
<dbReference type="InterPro" id="IPR005069">
    <property type="entry name" value="Nucl-diP-sugar_transferase"/>
</dbReference>
<dbReference type="Pfam" id="PF03407">
    <property type="entry name" value="Nucleotid_trans"/>
    <property type="match status" value="1"/>
</dbReference>
<dbReference type="PANTHER" id="PTHR47032:SF1">
    <property type="entry name" value="UDP-D-XYLOSE:L-FUCOSE ALPHA-1,3-D-XYLOSYLTRANSFERASE-RELATED"/>
    <property type="match status" value="1"/>
</dbReference>
<accession>A0A9K3LS56</accession>
<reference evidence="2" key="2">
    <citation type="submission" date="2021-04" db="EMBL/GenBank/DDBJ databases">
        <authorList>
            <person name="Podell S."/>
        </authorList>
    </citation>
    <scope>NUCLEOTIDE SEQUENCE</scope>
    <source>
        <strain evidence="2">Hildebrandi</strain>
    </source>
</reference>
<dbReference type="EMBL" id="JAGRRH010000007">
    <property type="protein sequence ID" value="KAG7367535.1"/>
    <property type="molecule type" value="Genomic_DNA"/>
</dbReference>
<keyword evidence="2" id="KW-0808">Transferase</keyword>
<protein>
    <submittedName>
        <fullName evidence="2">Nucleotide-diphospho-sugar transferase</fullName>
    </submittedName>
</protein>
<dbReference type="OrthoDB" id="540503at2759"/>
<name>A0A9K3LS56_9STRA</name>
<comment type="caution">
    <text evidence="2">The sequence shown here is derived from an EMBL/GenBank/DDBJ whole genome shotgun (WGS) entry which is preliminary data.</text>
</comment>
<dbReference type="AlphaFoldDB" id="A0A9K3LS56"/>